<dbReference type="EMBL" id="DS499596">
    <property type="protein sequence ID" value="EDP52856.1"/>
    <property type="molecule type" value="Genomic_DNA"/>
</dbReference>
<dbReference type="SUPFAM" id="SSF55418">
    <property type="entry name" value="eIF4e-like"/>
    <property type="match status" value="1"/>
</dbReference>
<dbReference type="PhylomeDB" id="B0XYB0"/>
<dbReference type="PANTHER" id="PTHR31977">
    <property type="entry name" value="UPF0696 PROTEIN C11ORF68"/>
    <property type="match status" value="1"/>
</dbReference>
<protein>
    <recommendedName>
        <fullName evidence="5">DUF1917-domain-containing protein</fullName>
    </recommendedName>
</protein>
<reference evidence="3 4" key="1">
    <citation type="journal article" date="2008" name="PLoS Genet.">
        <title>Genomic islands in the pathogenic filamentous fungus Aspergillus fumigatus.</title>
        <authorList>
            <person name="Fedorova N.D."/>
            <person name="Khaldi N."/>
            <person name="Joardar V.S."/>
            <person name="Maiti R."/>
            <person name="Amedeo P."/>
            <person name="Anderson M.J."/>
            <person name="Crabtree J."/>
            <person name="Silva J.C."/>
            <person name="Badger J.H."/>
            <person name="Albarraq A."/>
            <person name="Angiuoli S."/>
            <person name="Bussey H."/>
            <person name="Bowyer P."/>
            <person name="Cotty P.J."/>
            <person name="Dyer P.S."/>
            <person name="Egan A."/>
            <person name="Galens K."/>
            <person name="Fraser-Liggett C.M."/>
            <person name="Haas B.J."/>
            <person name="Inman J.M."/>
            <person name="Kent R."/>
            <person name="Lemieux S."/>
            <person name="Malavazi I."/>
            <person name="Orvis J."/>
            <person name="Roemer T."/>
            <person name="Ronning C.M."/>
            <person name="Sundaram J.P."/>
            <person name="Sutton G."/>
            <person name="Turner G."/>
            <person name="Venter J.C."/>
            <person name="White O.R."/>
            <person name="Whitty B.R."/>
            <person name="Youngman P."/>
            <person name="Wolfe K.H."/>
            <person name="Goldman G.H."/>
            <person name="Wortman J.R."/>
            <person name="Jiang B."/>
            <person name="Denning D.W."/>
            <person name="Nierman W.C."/>
        </authorList>
    </citation>
    <scope>NUCLEOTIDE SEQUENCE [LARGE SCALE GENOMIC DNA]</scope>
    <source>
        <strain evidence="4">CBS 144.89 / FGSC A1163 / CEA10</strain>
    </source>
</reference>
<evidence type="ECO:0000256" key="2">
    <source>
        <dbReference type="SAM" id="Coils"/>
    </source>
</evidence>
<evidence type="ECO:0008006" key="5">
    <source>
        <dbReference type="Google" id="ProtNLM"/>
    </source>
</evidence>
<dbReference type="PANTHER" id="PTHR31977:SF1">
    <property type="entry name" value="UPF0696 PROTEIN C11ORF68"/>
    <property type="match status" value="1"/>
</dbReference>
<dbReference type="Gene3D" id="3.30.760.10">
    <property type="entry name" value="RNA Cap, Translation Initiation Factor Eif4e"/>
    <property type="match status" value="1"/>
</dbReference>
<dbReference type="OrthoDB" id="10067381at2759"/>
<dbReference type="AlphaFoldDB" id="B0XYB0"/>
<name>B0XYB0_ASPFC</name>
<dbReference type="HOGENOM" id="CLU_051869_0_2_1"/>
<evidence type="ECO:0000313" key="3">
    <source>
        <dbReference type="EMBL" id="EDP52856.1"/>
    </source>
</evidence>
<accession>B0XYB0</accession>
<dbReference type="Pfam" id="PF08939">
    <property type="entry name" value="Bles03"/>
    <property type="match status" value="1"/>
</dbReference>
<feature type="coiled-coil region" evidence="2">
    <location>
        <begin position="201"/>
        <end position="228"/>
    </location>
</feature>
<dbReference type="InterPro" id="IPR015034">
    <property type="entry name" value="Bles03"/>
</dbReference>
<dbReference type="InterPro" id="IPR023398">
    <property type="entry name" value="TIF_eIF4e-like"/>
</dbReference>
<dbReference type="Proteomes" id="UP000001699">
    <property type="component" value="Unassembled WGS sequence"/>
</dbReference>
<organism evidence="3 4">
    <name type="scientific">Aspergillus fumigatus (strain CBS 144.89 / FGSC A1163 / CEA10)</name>
    <name type="common">Neosartorya fumigata</name>
    <dbReference type="NCBI Taxonomy" id="451804"/>
    <lineage>
        <taxon>Eukaryota</taxon>
        <taxon>Fungi</taxon>
        <taxon>Dikarya</taxon>
        <taxon>Ascomycota</taxon>
        <taxon>Pezizomycotina</taxon>
        <taxon>Eurotiomycetes</taxon>
        <taxon>Eurotiomycetidae</taxon>
        <taxon>Eurotiales</taxon>
        <taxon>Aspergillaceae</taxon>
        <taxon>Aspergillus</taxon>
        <taxon>Aspergillus subgen. Fumigati</taxon>
    </lineage>
</organism>
<evidence type="ECO:0000313" key="4">
    <source>
        <dbReference type="Proteomes" id="UP000001699"/>
    </source>
</evidence>
<proteinExistence type="inferred from homology"/>
<keyword evidence="2" id="KW-0175">Coiled coil</keyword>
<evidence type="ECO:0000256" key="1">
    <source>
        <dbReference type="ARBA" id="ARBA00010568"/>
    </source>
</evidence>
<comment type="similarity">
    <text evidence="1">Belongs to the UPF0696 family.</text>
</comment>
<gene>
    <name evidence="3" type="ORF">AFUB_040270</name>
</gene>
<sequence length="373" mass="42232">MPSFQSCSPCYCLVYCGGMMVSAPQLHRTIRLTSSYQQPSHSSFQPRYPRIKTKTMPKSRRVTNDDIDEIFSDESSFYGDDAEKSRLEELAQSYDPVPYWTNIHPYLLSTIQHGLRASKALPTPSDGDQTKGEPSLDKYLLAEIPATTLRRNARSPREPVNDFLARLPPSTTKERDVGPWIYVTNPHRKIDPDEQAIAKLVREGTELLHRFEDQKAELEAEHDRSRSKSKAALTRRLNPLRRTLEQDIFALARRTGVVSGKWMMFINADQVDKYWEAVATGTVSGKLGDAAKVATDDGTGRPRLIAIYTKDYADRQDVKRVLEGMVDLGLVKTDERPIYYKCDAYTYLRILSDNPYGLKASMASSRNVLAGKE</sequence>
<dbReference type="VEuPathDB" id="FungiDB:AFUB_040270"/>
<keyword evidence="4" id="KW-1185">Reference proteome</keyword>